<dbReference type="EMBL" id="FMIK01000037">
    <property type="protein sequence ID" value="SCL97520.1"/>
    <property type="molecule type" value="Genomic_DNA"/>
</dbReference>
<dbReference type="GO" id="GO:0016787">
    <property type="term" value="F:hydrolase activity"/>
    <property type="evidence" value="ECO:0007669"/>
    <property type="project" value="UniProtKB-KW"/>
</dbReference>
<organism evidence="13 14">
    <name type="scientific">Bacillus cytotoxicus</name>
    <dbReference type="NCBI Taxonomy" id="580165"/>
    <lineage>
        <taxon>Bacteria</taxon>
        <taxon>Bacillati</taxon>
        <taxon>Bacillota</taxon>
        <taxon>Bacilli</taxon>
        <taxon>Bacillales</taxon>
        <taxon>Bacillaceae</taxon>
        <taxon>Bacillus</taxon>
        <taxon>Bacillus cereus group</taxon>
    </lineage>
</organism>
<keyword evidence="6" id="KW-0479">Metal-binding</keyword>
<evidence type="ECO:0000256" key="4">
    <source>
        <dbReference type="ARBA" id="ARBA00007353"/>
    </source>
</evidence>
<evidence type="ECO:0000256" key="5">
    <source>
        <dbReference type="ARBA" id="ARBA00022679"/>
    </source>
</evidence>
<evidence type="ECO:0000256" key="9">
    <source>
        <dbReference type="ARBA" id="ARBA00047989"/>
    </source>
</evidence>
<dbReference type="RefSeq" id="WP_048721938.1">
    <property type="nucleotide sequence ID" value="NZ_CP024096.1"/>
</dbReference>
<dbReference type="Pfam" id="PF02578">
    <property type="entry name" value="Cu-oxidase_4"/>
    <property type="match status" value="1"/>
</dbReference>
<evidence type="ECO:0000256" key="6">
    <source>
        <dbReference type="ARBA" id="ARBA00022723"/>
    </source>
</evidence>
<evidence type="ECO:0000313" key="13">
    <source>
        <dbReference type="EMBL" id="SCL97520.1"/>
    </source>
</evidence>
<dbReference type="InterPro" id="IPR011324">
    <property type="entry name" value="Cytotoxic_necrot_fac-like_cat"/>
</dbReference>
<dbReference type="SUPFAM" id="SSF64438">
    <property type="entry name" value="CNF1/YfiH-like putative cysteine hydrolases"/>
    <property type="match status" value="1"/>
</dbReference>
<evidence type="ECO:0000256" key="2">
    <source>
        <dbReference type="ARBA" id="ARBA00001947"/>
    </source>
</evidence>
<evidence type="ECO:0000256" key="10">
    <source>
        <dbReference type="ARBA" id="ARBA00048968"/>
    </source>
</evidence>
<name>A0AAX2CJ97_9BACI</name>
<dbReference type="PANTHER" id="PTHR30616:SF2">
    <property type="entry name" value="PURINE NUCLEOSIDE PHOSPHORYLASE LACC1"/>
    <property type="match status" value="1"/>
</dbReference>
<comment type="catalytic activity">
    <reaction evidence="1">
        <text>inosine + phosphate = alpha-D-ribose 1-phosphate + hypoxanthine</text>
        <dbReference type="Rhea" id="RHEA:27646"/>
        <dbReference type="ChEBI" id="CHEBI:17368"/>
        <dbReference type="ChEBI" id="CHEBI:17596"/>
        <dbReference type="ChEBI" id="CHEBI:43474"/>
        <dbReference type="ChEBI" id="CHEBI:57720"/>
        <dbReference type="EC" id="2.4.2.1"/>
    </reaction>
    <physiologicalReaction direction="left-to-right" evidence="1">
        <dbReference type="Rhea" id="RHEA:27647"/>
    </physiologicalReaction>
</comment>
<evidence type="ECO:0000256" key="3">
    <source>
        <dbReference type="ARBA" id="ARBA00003215"/>
    </source>
</evidence>
<comment type="function">
    <text evidence="3">Purine nucleoside enzyme that catalyzes the phosphorolysis of adenosine and inosine nucleosides, yielding D-ribose 1-phosphate and the respective free bases, adenine and hypoxanthine. Also catalyzes the phosphorolysis of S-methyl-5'-thioadenosine into adenine and S-methyl-5-thio-alpha-D-ribose 1-phosphate. Also has adenosine deaminase activity.</text>
</comment>
<evidence type="ECO:0000256" key="12">
    <source>
        <dbReference type="RuleBase" id="RU361274"/>
    </source>
</evidence>
<evidence type="ECO:0000256" key="11">
    <source>
        <dbReference type="ARBA" id="ARBA00049893"/>
    </source>
</evidence>
<comment type="catalytic activity">
    <reaction evidence="9">
        <text>adenosine + H2O + H(+) = inosine + NH4(+)</text>
        <dbReference type="Rhea" id="RHEA:24408"/>
        <dbReference type="ChEBI" id="CHEBI:15377"/>
        <dbReference type="ChEBI" id="CHEBI:15378"/>
        <dbReference type="ChEBI" id="CHEBI:16335"/>
        <dbReference type="ChEBI" id="CHEBI:17596"/>
        <dbReference type="ChEBI" id="CHEBI:28938"/>
        <dbReference type="EC" id="3.5.4.4"/>
    </reaction>
    <physiologicalReaction direction="left-to-right" evidence="9">
        <dbReference type="Rhea" id="RHEA:24409"/>
    </physiologicalReaction>
</comment>
<comment type="catalytic activity">
    <reaction evidence="11">
        <text>S-methyl-5'-thioadenosine + phosphate = 5-(methylsulfanyl)-alpha-D-ribose 1-phosphate + adenine</text>
        <dbReference type="Rhea" id="RHEA:11852"/>
        <dbReference type="ChEBI" id="CHEBI:16708"/>
        <dbReference type="ChEBI" id="CHEBI:17509"/>
        <dbReference type="ChEBI" id="CHEBI:43474"/>
        <dbReference type="ChEBI" id="CHEBI:58533"/>
        <dbReference type="EC" id="2.4.2.28"/>
    </reaction>
    <physiologicalReaction direction="left-to-right" evidence="11">
        <dbReference type="Rhea" id="RHEA:11853"/>
    </physiologicalReaction>
</comment>
<comment type="caution">
    <text evidence="13">The sequence shown here is derived from an EMBL/GenBank/DDBJ whole genome shotgun (WGS) entry which is preliminary data.</text>
</comment>
<evidence type="ECO:0000313" key="14">
    <source>
        <dbReference type="Proteomes" id="UP000242164"/>
    </source>
</evidence>
<dbReference type="PANTHER" id="PTHR30616">
    <property type="entry name" value="UNCHARACTERIZED PROTEIN YFIH"/>
    <property type="match status" value="1"/>
</dbReference>
<dbReference type="CDD" id="cd16833">
    <property type="entry name" value="YfiH"/>
    <property type="match status" value="1"/>
</dbReference>
<comment type="similarity">
    <text evidence="4 12">Belongs to the purine nucleoside phosphorylase YfiH/LACC1 family.</text>
</comment>
<dbReference type="Proteomes" id="UP000242164">
    <property type="component" value="Unassembled WGS sequence"/>
</dbReference>
<reference evidence="13 14" key="1">
    <citation type="submission" date="2016-08" db="EMBL/GenBank/DDBJ databases">
        <authorList>
            <person name="Loux V."/>
            <person name="Rue O."/>
        </authorList>
    </citation>
    <scope>NUCLEOTIDE SEQUENCE [LARGE SCALE GENOMIC DNA]</scope>
    <source>
        <strain evidence="13 14">AFSSA_08CEB44bac</strain>
    </source>
</reference>
<keyword evidence="8" id="KW-0862">Zinc</keyword>
<keyword evidence="5" id="KW-0808">Transferase</keyword>
<comment type="catalytic activity">
    <reaction evidence="10">
        <text>adenosine + phosphate = alpha-D-ribose 1-phosphate + adenine</text>
        <dbReference type="Rhea" id="RHEA:27642"/>
        <dbReference type="ChEBI" id="CHEBI:16335"/>
        <dbReference type="ChEBI" id="CHEBI:16708"/>
        <dbReference type="ChEBI" id="CHEBI:43474"/>
        <dbReference type="ChEBI" id="CHEBI:57720"/>
        <dbReference type="EC" id="2.4.2.1"/>
    </reaction>
    <physiologicalReaction direction="left-to-right" evidence="10">
        <dbReference type="Rhea" id="RHEA:27643"/>
    </physiologicalReaction>
</comment>
<dbReference type="InterPro" id="IPR003730">
    <property type="entry name" value="Cu_polyphenol_OxRdtase"/>
</dbReference>
<accession>A0AAX2CJ97</accession>
<evidence type="ECO:0000256" key="7">
    <source>
        <dbReference type="ARBA" id="ARBA00022801"/>
    </source>
</evidence>
<dbReference type="NCBIfam" id="TIGR00726">
    <property type="entry name" value="peptidoglycan editing factor PgeF"/>
    <property type="match status" value="1"/>
</dbReference>
<comment type="cofactor">
    <cofactor evidence="2">
        <name>Zn(2+)</name>
        <dbReference type="ChEBI" id="CHEBI:29105"/>
    </cofactor>
</comment>
<dbReference type="InterPro" id="IPR038371">
    <property type="entry name" value="Cu_polyphenol_OxRdtase_sf"/>
</dbReference>
<keyword evidence="7" id="KW-0378">Hydrolase</keyword>
<proteinExistence type="inferred from homology"/>
<dbReference type="Gene3D" id="3.60.140.10">
    <property type="entry name" value="CNF1/YfiH-like putative cysteine hydrolases"/>
    <property type="match status" value="1"/>
</dbReference>
<evidence type="ECO:0000256" key="1">
    <source>
        <dbReference type="ARBA" id="ARBA00000553"/>
    </source>
</evidence>
<dbReference type="GO" id="GO:0005507">
    <property type="term" value="F:copper ion binding"/>
    <property type="evidence" value="ECO:0007669"/>
    <property type="project" value="TreeGrafter"/>
</dbReference>
<dbReference type="AlphaFoldDB" id="A0AAX2CJ97"/>
<dbReference type="GO" id="GO:0017061">
    <property type="term" value="F:S-methyl-5-thioadenosine phosphorylase activity"/>
    <property type="evidence" value="ECO:0007669"/>
    <property type="project" value="UniProtKB-EC"/>
</dbReference>
<protein>
    <recommendedName>
        <fullName evidence="12">Purine nucleoside phosphorylase</fullName>
    </recommendedName>
</protein>
<sequence length="269" mass="29881">MREPFKYVDGILYLQAWEDLGNITAGFTTKDGGVSTGSFHAMNLGLHVNDIIENVHENRRILANKLHQPLENWICSEQVHNHHVEKVGHEEKGRGVYVYEDGIPKTDGIYTADKDVCLISCYADCVPLFFYAPSHGLIGLAHAGWKGTVKEIANEMIQKWKAEGVSTTDIHVAIGPAIGACCYVVDDRVLSAAKQIINGSVPYKVISAGQYAIDLKEINRIVCLQAGIKEEHIVMSSLCTSCEEQLFFSHRRDQGKTGRMLSFIGFKED</sequence>
<gene>
    <name evidence="13" type="ORF">BCB44BAC_02888</name>
</gene>
<evidence type="ECO:0000256" key="8">
    <source>
        <dbReference type="ARBA" id="ARBA00022833"/>
    </source>
</evidence>